<keyword evidence="3" id="KW-1185">Reference proteome</keyword>
<dbReference type="Proteomes" id="UP001141950">
    <property type="component" value="Unassembled WGS sequence"/>
</dbReference>
<dbReference type="EMBL" id="JANIPJ010000011">
    <property type="protein sequence ID" value="MCR2805330.1"/>
    <property type="molecule type" value="Genomic_DNA"/>
</dbReference>
<dbReference type="RefSeq" id="WP_257447591.1">
    <property type="nucleotide sequence ID" value="NZ_JANIPJ010000011.1"/>
</dbReference>
<protein>
    <submittedName>
        <fullName evidence="2">Uncharacterized protein</fullName>
    </submittedName>
</protein>
<comment type="caution">
    <text evidence="2">The sequence shown here is derived from an EMBL/GenBank/DDBJ whole genome shotgun (WGS) entry which is preliminary data.</text>
</comment>
<organism evidence="2 3">
    <name type="scientific">Paenibacillus soyae</name>
    <dbReference type="NCBI Taxonomy" id="2969249"/>
    <lineage>
        <taxon>Bacteria</taxon>
        <taxon>Bacillati</taxon>
        <taxon>Bacillota</taxon>
        <taxon>Bacilli</taxon>
        <taxon>Bacillales</taxon>
        <taxon>Paenibacillaceae</taxon>
        <taxon>Paenibacillus</taxon>
    </lineage>
</organism>
<evidence type="ECO:0000313" key="2">
    <source>
        <dbReference type="EMBL" id="MCR2805330.1"/>
    </source>
</evidence>
<feature type="region of interest" description="Disordered" evidence="1">
    <location>
        <begin position="52"/>
        <end position="71"/>
    </location>
</feature>
<gene>
    <name evidence="2" type="ORF">NQZ67_15695</name>
</gene>
<accession>A0A9X2MS43</accession>
<proteinExistence type="predicted"/>
<evidence type="ECO:0000313" key="3">
    <source>
        <dbReference type="Proteomes" id="UP001141950"/>
    </source>
</evidence>
<evidence type="ECO:0000256" key="1">
    <source>
        <dbReference type="SAM" id="MobiDB-lite"/>
    </source>
</evidence>
<dbReference type="AlphaFoldDB" id="A0A9X2MS43"/>
<name>A0A9X2MS43_9BACL</name>
<reference evidence="2" key="1">
    <citation type="submission" date="2022-08" db="EMBL/GenBank/DDBJ databases">
        <title>The genomic sequence of strain Paenibacillus sp. SCIV0701.</title>
        <authorList>
            <person name="Zhao H."/>
        </authorList>
    </citation>
    <scope>NUCLEOTIDE SEQUENCE</scope>
    <source>
        <strain evidence="2">SCIV0701</strain>
    </source>
</reference>
<sequence>MLFVSAIEEEPGKPYLKRVTIVDSMTGDIAGVLHYGDSASDRHIRLMAPSLVRTKTNKRGNEKHGKQKRNG</sequence>